<comment type="caution">
    <text evidence="2">The sequence shown here is derived from an EMBL/GenBank/DDBJ whole genome shotgun (WGS) entry which is preliminary data.</text>
</comment>
<feature type="domain" description="DUF2262" evidence="1">
    <location>
        <begin position="8"/>
        <end position="151"/>
    </location>
</feature>
<keyword evidence="3" id="KW-1185">Reference proteome</keyword>
<evidence type="ECO:0000313" key="3">
    <source>
        <dbReference type="Proteomes" id="UP000619101"/>
    </source>
</evidence>
<reference evidence="2 3" key="1">
    <citation type="submission" date="2020-08" db="EMBL/GenBank/DDBJ databases">
        <title>A Genomic Blueprint of the Chicken Gut Microbiome.</title>
        <authorList>
            <person name="Gilroy R."/>
            <person name="Ravi A."/>
            <person name="Getino M."/>
            <person name="Pursley I."/>
            <person name="Horton D.L."/>
            <person name="Alikhan N.-F."/>
            <person name="Baker D."/>
            <person name="Gharbi K."/>
            <person name="Hall N."/>
            <person name="Watson M."/>
            <person name="Adriaenssens E.M."/>
            <person name="Foster-Nyarko E."/>
            <person name="Jarju S."/>
            <person name="Secka A."/>
            <person name="Antonio M."/>
            <person name="Oren A."/>
            <person name="Chaudhuri R."/>
            <person name="La Ragione R.M."/>
            <person name="Hildebrand F."/>
            <person name="Pallen M.J."/>
        </authorList>
    </citation>
    <scope>NUCLEOTIDE SEQUENCE [LARGE SCALE GENOMIC DNA]</scope>
    <source>
        <strain evidence="2 3">A46</strain>
    </source>
</reference>
<proteinExistence type="predicted"/>
<organism evidence="2 3">
    <name type="scientific">Solibacillus faecavium</name>
    <dbReference type="NCBI Taxonomy" id="2762221"/>
    <lineage>
        <taxon>Bacteria</taxon>
        <taxon>Bacillati</taxon>
        <taxon>Bacillota</taxon>
        <taxon>Bacilli</taxon>
        <taxon>Bacillales</taxon>
        <taxon>Caryophanaceae</taxon>
        <taxon>Solibacillus</taxon>
    </lineage>
</organism>
<evidence type="ECO:0000259" key="1">
    <source>
        <dbReference type="Pfam" id="PF10020"/>
    </source>
</evidence>
<accession>A0ABR8XXR0</accession>
<dbReference type="RefSeq" id="WP_191699699.1">
    <property type="nucleotide sequence ID" value="NZ_JACSPZ010000003.1"/>
</dbReference>
<dbReference type="Pfam" id="PF10020">
    <property type="entry name" value="DUF2262"/>
    <property type="match status" value="1"/>
</dbReference>
<protein>
    <submittedName>
        <fullName evidence="2">DUF2262 domain-containing protein</fullName>
    </submittedName>
</protein>
<dbReference type="EMBL" id="JACSPZ010000003">
    <property type="protein sequence ID" value="MBD8036715.1"/>
    <property type="molecule type" value="Genomic_DNA"/>
</dbReference>
<gene>
    <name evidence="2" type="ORF">H9635_08170</name>
</gene>
<name>A0ABR8XXR0_9BACL</name>
<sequence length="152" mass="17944">MEKSIKSELIGVFAYDEDCKTFKASNGEILWTLNIRNELVDKNEMIKRAEKLFTFLEKFEQKAKIAITEKLINYKNDFWPEYDEDDENLNWDAVDAGEYDITKEEFAEAITLYAIEIRADDIYCEYYDGDLFGGHRIHAYFDNDYKLLNADV</sequence>
<evidence type="ECO:0000313" key="2">
    <source>
        <dbReference type="EMBL" id="MBD8036715.1"/>
    </source>
</evidence>
<dbReference type="InterPro" id="IPR019260">
    <property type="entry name" value="DUF2262"/>
</dbReference>
<dbReference type="Proteomes" id="UP000619101">
    <property type="component" value="Unassembled WGS sequence"/>
</dbReference>